<dbReference type="AlphaFoldDB" id="A0A2N9L4W2"/>
<evidence type="ECO:0000313" key="2">
    <source>
        <dbReference type="Proteomes" id="UP000239735"/>
    </source>
</evidence>
<dbReference type="EMBL" id="OKRB01000057">
    <property type="protein sequence ID" value="SPE18332.1"/>
    <property type="molecule type" value="Genomic_DNA"/>
</dbReference>
<organism evidence="1 2">
    <name type="scientific">Candidatus Sulfuritelmatomonas gaucii</name>
    <dbReference type="NCBI Taxonomy" id="2043161"/>
    <lineage>
        <taxon>Bacteria</taxon>
        <taxon>Pseudomonadati</taxon>
        <taxon>Acidobacteriota</taxon>
        <taxon>Terriglobia</taxon>
        <taxon>Terriglobales</taxon>
        <taxon>Acidobacteriaceae</taxon>
        <taxon>Candidatus Sulfuritelmatomonas</taxon>
    </lineage>
</organism>
<dbReference type="Proteomes" id="UP000239735">
    <property type="component" value="Unassembled WGS sequence"/>
</dbReference>
<gene>
    <name evidence="1" type="ORF">SBA5_150066</name>
</gene>
<reference evidence="2" key="1">
    <citation type="submission" date="2018-02" db="EMBL/GenBank/DDBJ databases">
        <authorList>
            <person name="Hausmann B."/>
        </authorList>
    </citation>
    <scope>NUCLEOTIDE SEQUENCE [LARGE SCALE GENOMIC DNA]</scope>
    <source>
        <strain evidence="2">Peat soil MAG SbA5</strain>
    </source>
</reference>
<proteinExistence type="predicted"/>
<sequence length="35" mass="3901">MNLGQCPLSVPSHYFYSLLATPYSLISSFVRPLTP</sequence>
<protein>
    <submittedName>
        <fullName evidence="1">Uncharacterized protein</fullName>
    </submittedName>
</protein>
<evidence type="ECO:0000313" key="1">
    <source>
        <dbReference type="EMBL" id="SPE18332.1"/>
    </source>
</evidence>
<accession>A0A2N9L4W2</accession>
<name>A0A2N9L4W2_9BACT</name>